<dbReference type="EMBL" id="JBFOLK010000002">
    <property type="protein sequence ID" value="KAL2533651.1"/>
    <property type="molecule type" value="Genomic_DNA"/>
</dbReference>
<sequence length="105" mass="12020">MQGLWSRMESVLRLQNWCESGAKLGALGAAKLVQKLGTLHQLLVQFAPAMLVHFAPDNWCNIAFDWCILHQITANSIQILTILPMNRSPQFTYEQIIYQNEQFCL</sequence>
<keyword evidence="2" id="KW-1185">Reference proteome</keyword>
<name>A0ABD1V8J7_9LAMI</name>
<comment type="caution">
    <text evidence="1">The sequence shown here is derived from an EMBL/GenBank/DDBJ whole genome shotgun (WGS) entry which is preliminary data.</text>
</comment>
<reference evidence="2" key="1">
    <citation type="submission" date="2024-07" db="EMBL/GenBank/DDBJ databases">
        <title>Two chromosome-level genome assemblies of Korean endemic species Abeliophyllum distichum and Forsythia ovata (Oleaceae).</title>
        <authorList>
            <person name="Jang H."/>
        </authorList>
    </citation>
    <scope>NUCLEOTIDE SEQUENCE [LARGE SCALE GENOMIC DNA]</scope>
</reference>
<dbReference type="AlphaFoldDB" id="A0ABD1V8J7"/>
<dbReference type="Proteomes" id="UP001604336">
    <property type="component" value="Unassembled WGS sequence"/>
</dbReference>
<gene>
    <name evidence="1" type="ORF">Adt_07002</name>
</gene>
<evidence type="ECO:0000313" key="1">
    <source>
        <dbReference type="EMBL" id="KAL2533651.1"/>
    </source>
</evidence>
<organism evidence="1 2">
    <name type="scientific">Abeliophyllum distichum</name>
    <dbReference type="NCBI Taxonomy" id="126358"/>
    <lineage>
        <taxon>Eukaryota</taxon>
        <taxon>Viridiplantae</taxon>
        <taxon>Streptophyta</taxon>
        <taxon>Embryophyta</taxon>
        <taxon>Tracheophyta</taxon>
        <taxon>Spermatophyta</taxon>
        <taxon>Magnoliopsida</taxon>
        <taxon>eudicotyledons</taxon>
        <taxon>Gunneridae</taxon>
        <taxon>Pentapetalae</taxon>
        <taxon>asterids</taxon>
        <taxon>lamiids</taxon>
        <taxon>Lamiales</taxon>
        <taxon>Oleaceae</taxon>
        <taxon>Forsythieae</taxon>
        <taxon>Abeliophyllum</taxon>
    </lineage>
</organism>
<evidence type="ECO:0000313" key="2">
    <source>
        <dbReference type="Proteomes" id="UP001604336"/>
    </source>
</evidence>
<accession>A0ABD1V8J7</accession>
<proteinExistence type="predicted"/>
<protein>
    <submittedName>
        <fullName evidence="1">Uncharacterized protein</fullName>
    </submittedName>
</protein>